<evidence type="ECO:0000313" key="2">
    <source>
        <dbReference type="Proteomes" id="UP000031549"/>
    </source>
</evidence>
<dbReference type="EMBL" id="JTCM02000002">
    <property type="protein sequence ID" value="NEU71234.1"/>
    <property type="molecule type" value="Genomic_DNA"/>
</dbReference>
<reference evidence="1 2" key="1">
    <citation type="journal article" date="2015" name="Genome Announc.">
        <title>Draft Genome Sequence of Cyanobacterium Hassallia byssoidea Strain VB512170, Isolated from Monuments in India.</title>
        <authorList>
            <person name="Singh D."/>
            <person name="Chandrababunaidu M.M."/>
            <person name="Panda A."/>
            <person name="Sen D."/>
            <person name="Bhattacharyya S."/>
            <person name="Adhikary S.P."/>
            <person name="Tripathy S."/>
        </authorList>
    </citation>
    <scope>NUCLEOTIDE SEQUENCE [LARGE SCALE GENOMIC DNA]</scope>
    <source>
        <strain evidence="1 2">VB512170</strain>
    </source>
</reference>
<keyword evidence="2" id="KW-1185">Reference proteome</keyword>
<gene>
    <name evidence="1" type="ORF">PI95_001215</name>
</gene>
<organism evidence="1 2">
    <name type="scientific">Hassallia byssoidea VB512170</name>
    <dbReference type="NCBI Taxonomy" id="1304833"/>
    <lineage>
        <taxon>Bacteria</taxon>
        <taxon>Bacillati</taxon>
        <taxon>Cyanobacteriota</taxon>
        <taxon>Cyanophyceae</taxon>
        <taxon>Nostocales</taxon>
        <taxon>Tolypothrichaceae</taxon>
        <taxon>Hassallia</taxon>
    </lineage>
</organism>
<comment type="caution">
    <text evidence="1">The sequence shown here is derived from an EMBL/GenBank/DDBJ whole genome shotgun (WGS) entry which is preliminary data.</text>
</comment>
<name>A0A846H3Q3_9CYAN</name>
<evidence type="ECO:0000313" key="1">
    <source>
        <dbReference type="EMBL" id="NEU71234.1"/>
    </source>
</evidence>
<dbReference type="AlphaFoldDB" id="A0A846H3Q3"/>
<accession>A0A846H3Q3</accession>
<dbReference type="Proteomes" id="UP000031549">
    <property type="component" value="Unassembled WGS sequence"/>
</dbReference>
<protein>
    <submittedName>
        <fullName evidence="1">Uncharacterized protein</fullName>
    </submittedName>
</protein>
<sequence>MAIWLHGFISSGKRYIQVDTQTHHIIGVFLHIIYSSPRMRFSTLENTKSAYFKCKEDATITFYQAGMKNEANSGIWTYLVYECPESQEKVFRDSSIDTSTNLLKELLAGKKLIRLAENIHDYLNYKYNQCEYLDIQLPLNWNTSTGREIADLLLAEFNALKASSVFAENVGKKYMQTVLDSFIKAAQEVLEIGGTAKDFEAEQYKILNQIRIDEIVNIIIDYNDYRIWQEALPSKSKAVEYAFNTALSFIYRIK</sequence>
<proteinExistence type="predicted"/>